<evidence type="ECO:0000313" key="3">
    <source>
        <dbReference type="EnsemblMetazoa" id="XP_003243019.1"/>
    </source>
</evidence>
<organism evidence="3 4">
    <name type="scientific">Acyrthosiphon pisum</name>
    <name type="common">Pea aphid</name>
    <dbReference type="NCBI Taxonomy" id="7029"/>
    <lineage>
        <taxon>Eukaryota</taxon>
        <taxon>Metazoa</taxon>
        <taxon>Ecdysozoa</taxon>
        <taxon>Arthropoda</taxon>
        <taxon>Hexapoda</taxon>
        <taxon>Insecta</taxon>
        <taxon>Pterygota</taxon>
        <taxon>Neoptera</taxon>
        <taxon>Paraneoptera</taxon>
        <taxon>Hemiptera</taxon>
        <taxon>Sternorrhyncha</taxon>
        <taxon>Aphidomorpha</taxon>
        <taxon>Aphidoidea</taxon>
        <taxon>Aphididae</taxon>
        <taxon>Macrosiphini</taxon>
        <taxon>Acyrthosiphon</taxon>
    </lineage>
</organism>
<dbReference type="EnsemblMetazoa" id="XM_003242971.4">
    <property type="protein sequence ID" value="XP_003243019.1"/>
    <property type="gene ID" value="LOC100570881"/>
</dbReference>
<keyword evidence="2" id="KW-0732">Signal</keyword>
<dbReference type="AlphaFoldDB" id="A0A8R2A4W2"/>
<protein>
    <submittedName>
        <fullName evidence="3">Uncharacterized protein</fullName>
    </submittedName>
</protein>
<name>A0A8R2A4W2_ACYPI</name>
<reference evidence="4" key="1">
    <citation type="submission" date="2010-06" db="EMBL/GenBank/DDBJ databases">
        <authorList>
            <person name="Jiang H."/>
            <person name="Abraham K."/>
            <person name="Ali S."/>
            <person name="Alsbrooks S.L."/>
            <person name="Anim B.N."/>
            <person name="Anosike U.S."/>
            <person name="Attaway T."/>
            <person name="Bandaranaike D.P."/>
            <person name="Battles P.K."/>
            <person name="Bell S.N."/>
            <person name="Bell A.V."/>
            <person name="Beltran B."/>
            <person name="Bickham C."/>
            <person name="Bustamante Y."/>
            <person name="Caleb T."/>
            <person name="Canada A."/>
            <person name="Cardenas V."/>
            <person name="Carter K."/>
            <person name="Chacko J."/>
            <person name="Chandrabose M.N."/>
            <person name="Chavez D."/>
            <person name="Chavez A."/>
            <person name="Chen L."/>
            <person name="Chu H.-S."/>
            <person name="Claassen K.J."/>
            <person name="Cockrell R."/>
            <person name="Collins M."/>
            <person name="Cooper J.A."/>
            <person name="Cree A."/>
            <person name="Curry S.M."/>
            <person name="Da Y."/>
            <person name="Dao M.D."/>
            <person name="Das B."/>
            <person name="Davila M.-L."/>
            <person name="Davy-Carroll L."/>
            <person name="Denson S."/>
            <person name="Dinh H."/>
            <person name="Ebong V.E."/>
            <person name="Edwards J.R."/>
            <person name="Egan A."/>
            <person name="El-Daye J."/>
            <person name="Escobedo L."/>
            <person name="Fernandez S."/>
            <person name="Fernando P.R."/>
            <person name="Flagg N."/>
            <person name="Forbes L.D."/>
            <person name="Fowler R.G."/>
            <person name="Fu Q."/>
            <person name="Gabisi R.A."/>
            <person name="Ganer J."/>
            <person name="Garbino Pronczuk A."/>
            <person name="Garcia R.M."/>
            <person name="Garner T."/>
            <person name="Garrett T.E."/>
            <person name="Gonzalez D.A."/>
            <person name="Hamid H."/>
            <person name="Hawkins E.S."/>
            <person name="Hirani K."/>
            <person name="Hogues M.E."/>
            <person name="Hollins B."/>
            <person name="Hsiao C.-H."/>
            <person name="Jabil R."/>
            <person name="James M.L."/>
            <person name="Jhangiani S.N."/>
            <person name="Johnson B."/>
            <person name="Johnson Q."/>
            <person name="Joshi V."/>
            <person name="Kalu J.B."/>
            <person name="Kam C."/>
            <person name="Kashfia A."/>
            <person name="Keebler J."/>
            <person name="Kisamo H."/>
            <person name="Kovar C.L."/>
            <person name="Lago L.A."/>
            <person name="Lai C.-Y."/>
            <person name="Laidlaw J."/>
            <person name="Lara F."/>
            <person name="Le T.-K."/>
            <person name="Lee S.L."/>
            <person name="Legall F.H."/>
            <person name="Lemon S.J."/>
            <person name="Lewis L.R."/>
            <person name="Li B."/>
            <person name="Liu Y."/>
            <person name="Liu Y.-S."/>
            <person name="Lopez J."/>
            <person name="Lozado R.J."/>
            <person name="Lu J."/>
            <person name="Madu R.C."/>
            <person name="Maheshwari M."/>
            <person name="Maheshwari R."/>
            <person name="Malloy K."/>
            <person name="Martinez E."/>
            <person name="Mathew T."/>
            <person name="Mercado I.C."/>
            <person name="Mercado C."/>
            <person name="Meyer B."/>
            <person name="Montgomery K."/>
            <person name="Morgan M.B."/>
            <person name="Munidasa M."/>
            <person name="Nazareth L.V."/>
            <person name="Nelson J."/>
            <person name="Ng B.M."/>
            <person name="Nguyen N.B."/>
            <person name="Nguyen P.Q."/>
            <person name="Nguyen T."/>
            <person name="Obregon M."/>
            <person name="Okwuonu G.O."/>
            <person name="Onwere C.G."/>
            <person name="Orozco G."/>
            <person name="Parra A."/>
            <person name="Patel S."/>
            <person name="Patil S."/>
            <person name="Perez A."/>
            <person name="Perez Y."/>
            <person name="Pham C."/>
            <person name="Primus E.L."/>
            <person name="Pu L.-L."/>
            <person name="Puazo M."/>
            <person name="Qin X."/>
            <person name="Quiroz J.B."/>
            <person name="Reese J."/>
            <person name="Richards S."/>
            <person name="Rives C.M."/>
            <person name="Robberts R."/>
            <person name="Ruiz S.J."/>
            <person name="Ruiz M.J."/>
            <person name="Santibanez J."/>
            <person name="Schneider B.W."/>
            <person name="Sisson I."/>
            <person name="Smith M."/>
            <person name="Sodergren E."/>
            <person name="Song X.-Z."/>
            <person name="Song B.B."/>
            <person name="Summersgill H."/>
            <person name="Thelus R."/>
            <person name="Thornton R.D."/>
            <person name="Trejos Z.Y."/>
            <person name="Usmani K."/>
            <person name="Vattathil S."/>
            <person name="Villasana D."/>
            <person name="Walker D.L."/>
            <person name="Wang S."/>
            <person name="Wang K."/>
            <person name="White C.S."/>
            <person name="Williams A.C."/>
            <person name="Williamson J."/>
            <person name="Wilson K."/>
            <person name="Woghiren I.O."/>
            <person name="Woodworth J.R."/>
            <person name="Worley K.C."/>
            <person name="Wright R.A."/>
            <person name="Wu W."/>
            <person name="Young L."/>
            <person name="Zhang L."/>
            <person name="Zhang J."/>
            <person name="Zhu Y."/>
            <person name="Muzny D.M."/>
            <person name="Weinstock G."/>
            <person name="Gibbs R.A."/>
        </authorList>
    </citation>
    <scope>NUCLEOTIDE SEQUENCE [LARGE SCALE GENOMIC DNA]</scope>
    <source>
        <strain evidence="4">LSR1</strain>
    </source>
</reference>
<proteinExistence type="predicted"/>
<dbReference type="KEGG" id="api:100570881"/>
<feature type="region of interest" description="Disordered" evidence="1">
    <location>
        <begin position="130"/>
        <end position="254"/>
    </location>
</feature>
<evidence type="ECO:0000313" key="4">
    <source>
        <dbReference type="Proteomes" id="UP000007819"/>
    </source>
</evidence>
<feature type="compositionally biased region" description="Acidic residues" evidence="1">
    <location>
        <begin position="150"/>
        <end position="168"/>
    </location>
</feature>
<dbReference type="RefSeq" id="XP_003243019.1">
    <property type="nucleotide sequence ID" value="XM_003242971.3"/>
</dbReference>
<evidence type="ECO:0000256" key="1">
    <source>
        <dbReference type="SAM" id="MobiDB-lite"/>
    </source>
</evidence>
<sequence>MTLFISIIFILSSYVLIFNIPASHEYNNQGYHLSTISQVLTPSERITYILFGTLPSRIYYSYKKRCYVVRGQAGYYKNDLRRKKGKKYKVVPRWQYYLSKLSPMSLIKSGFECLSIGKALLFGGGFSDGDEEEDLESGGADPDAGGGADGDADGGADDGADGDADDANDNDKEPGLLSKGMNMGKSMLSPLLNLFGGSKNTNNDNNNENKDDSNDKKDENKDDSNDKKDDNNDNKDENKDDKEGDKPADSTNYMGIAKDILTSDTTKDALKTGISLLVPGGPAIVKAIDTAEKYQSADEKIDKVQDKIPKLK</sequence>
<evidence type="ECO:0000256" key="2">
    <source>
        <dbReference type="SAM" id="SignalP"/>
    </source>
</evidence>
<accession>A0A8R2A4W2</accession>
<dbReference type="OrthoDB" id="6626617at2759"/>
<reference evidence="3" key="2">
    <citation type="submission" date="2022-06" db="UniProtKB">
        <authorList>
            <consortium name="EnsemblMetazoa"/>
        </authorList>
    </citation>
    <scope>IDENTIFICATION</scope>
</reference>
<feature type="chain" id="PRO_5035884049" evidence="2">
    <location>
        <begin position="18"/>
        <end position="312"/>
    </location>
</feature>
<keyword evidence="4" id="KW-1185">Reference proteome</keyword>
<dbReference type="GeneID" id="100570881"/>
<feature type="compositionally biased region" description="Basic and acidic residues" evidence="1">
    <location>
        <begin position="207"/>
        <end position="248"/>
    </location>
</feature>
<feature type="signal peptide" evidence="2">
    <location>
        <begin position="1"/>
        <end position="17"/>
    </location>
</feature>
<dbReference type="Proteomes" id="UP000007819">
    <property type="component" value="Chromosome X"/>
</dbReference>